<reference evidence="1 2" key="1">
    <citation type="submission" date="2022-04" db="EMBL/GenBank/DDBJ databases">
        <title>Mechanism of arsenic methylation and mitigation arsenic toxicity by Bacillus sp. LH14 from an Arsenic-Contaminated Paddy Soil.</title>
        <authorList>
            <person name="Wang D."/>
        </authorList>
    </citation>
    <scope>NUCLEOTIDE SEQUENCE [LARGE SCALE GENOMIC DNA]</scope>
    <source>
        <strain evidence="1 2">LH14</strain>
    </source>
</reference>
<name>A0ABY4JL05_9BACI</name>
<evidence type="ECO:0000313" key="1">
    <source>
        <dbReference type="EMBL" id="UPM54514.1"/>
    </source>
</evidence>
<dbReference type="EMBL" id="CP096034">
    <property type="protein sequence ID" value="UPM54514.1"/>
    <property type="molecule type" value="Genomic_DNA"/>
</dbReference>
<accession>A0ABY4JL05</accession>
<sequence length="58" mass="6937">MFGILLNKEHVLEIESLIIRSLFELDKELSSHNLNERVKNEIVQKKKILYDVYNRLPL</sequence>
<dbReference type="RefSeq" id="WP_248267619.1">
    <property type="nucleotide sequence ID" value="NZ_CP096034.1"/>
</dbReference>
<dbReference type="Proteomes" id="UP000830639">
    <property type="component" value="Chromosome"/>
</dbReference>
<keyword evidence="2" id="KW-1185">Reference proteome</keyword>
<evidence type="ECO:0000313" key="2">
    <source>
        <dbReference type="Proteomes" id="UP000830639"/>
    </source>
</evidence>
<proteinExistence type="predicted"/>
<protein>
    <submittedName>
        <fullName evidence="1">Uncharacterized protein</fullName>
    </submittedName>
</protein>
<organism evidence="1 2">
    <name type="scientific">Gottfriedia acidiceleris</name>
    <dbReference type="NCBI Taxonomy" id="371036"/>
    <lineage>
        <taxon>Bacteria</taxon>
        <taxon>Bacillati</taxon>
        <taxon>Bacillota</taxon>
        <taxon>Bacilli</taxon>
        <taxon>Bacillales</taxon>
        <taxon>Bacillaceae</taxon>
        <taxon>Gottfriedia</taxon>
    </lineage>
</organism>
<gene>
    <name evidence="1" type="ORF">MY490_00940</name>
</gene>